<evidence type="ECO:0000256" key="5">
    <source>
        <dbReference type="PROSITE-ProRule" id="PRU10055"/>
    </source>
</evidence>
<keyword evidence="4" id="KW-0326">Glycosidase</keyword>
<keyword evidence="3" id="KW-0378">Hydrolase</keyword>
<dbReference type="InterPro" id="IPR017853">
    <property type="entry name" value="GH"/>
</dbReference>
<dbReference type="InterPro" id="IPR018120">
    <property type="entry name" value="Glyco_hydro_1_AS"/>
</dbReference>
<dbReference type="Gene3D" id="3.20.20.80">
    <property type="entry name" value="Glycosidases"/>
    <property type="match status" value="1"/>
</dbReference>
<evidence type="ECO:0000256" key="6">
    <source>
        <dbReference type="RuleBase" id="RU003690"/>
    </source>
</evidence>
<feature type="active site" description="Nucleophile" evidence="5">
    <location>
        <position position="384"/>
    </location>
</feature>
<evidence type="ECO:0000256" key="1">
    <source>
        <dbReference type="ARBA" id="ARBA00010838"/>
    </source>
</evidence>
<sequence length="477" mass="53717">MTNEFNSMANAKRCLNNSDFKIKKGFLWGTASAAYQVEGCVNEDGRGQSIWDYYLNDKQLGGLGVTGDVAINFYDRNQYLQDIQLLKKLKINCYRFSISWPRIIPDGLGPVNMKAVEHYRQLIKDLKAAGISALITLYHWDMPLALANNGGWENRDSIDWFNYYANIIFIHFSDLAQDFVLINEPTVEVAQNILAKRYLAGNFEDTSLPIIATSETMEVSLKCYNHILLAAAKAKESFRAAGYKGRLGLALPLSPVLTDTNATEADKADAIIADGVLNRWFLDAIYKGQYPEDIVSLASKMNLAIDVQPEDAKTIYNAHFEFLGINYYAPNFVRHGKGSGYNPESYIPEGQEAAYNGAVRPDQLTALLDRIRTEYGNPTIIITENGAGFPGEDQLVNGKIEDTKRSNYIQAHIEAMIVSMQNGSNIDGYMIWSSHDNLEWFSGYKSRFGIIYVDWNTQKRTLKQSANLYSKIIQEKK</sequence>
<dbReference type="Proteomes" id="UP001431775">
    <property type="component" value="Unassembled WGS sequence"/>
</dbReference>
<dbReference type="SUPFAM" id="SSF51445">
    <property type="entry name" value="(Trans)glycosidases"/>
    <property type="match status" value="1"/>
</dbReference>
<keyword evidence="8" id="KW-1185">Reference proteome</keyword>
<organism evidence="7 8">
    <name type="scientific">Commensalibacter nepenthis</name>
    <dbReference type="NCBI Taxonomy" id="3043872"/>
    <lineage>
        <taxon>Bacteria</taxon>
        <taxon>Pseudomonadati</taxon>
        <taxon>Pseudomonadota</taxon>
        <taxon>Alphaproteobacteria</taxon>
        <taxon>Acetobacterales</taxon>
        <taxon>Acetobacteraceae</taxon>
    </lineage>
</organism>
<name>A0ABT6Q4A3_9PROT</name>
<comment type="similarity">
    <text evidence="1 6">Belongs to the glycosyl hydrolase 1 family.</text>
</comment>
<gene>
    <name evidence="7" type="ORF">QJV33_00095</name>
</gene>
<dbReference type="Pfam" id="PF00232">
    <property type="entry name" value="Glyco_hydro_1"/>
    <property type="match status" value="1"/>
</dbReference>
<accession>A0ABT6Q4A3</accession>
<evidence type="ECO:0000256" key="3">
    <source>
        <dbReference type="ARBA" id="ARBA00022801"/>
    </source>
</evidence>
<evidence type="ECO:0000313" key="7">
    <source>
        <dbReference type="EMBL" id="MDI2111702.1"/>
    </source>
</evidence>
<reference evidence="7" key="1">
    <citation type="submission" date="2023-05" db="EMBL/GenBank/DDBJ databases">
        <title>Whole genome sequence of Commensalibacter sp.</title>
        <authorList>
            <person name="Charoenyingcharoen P."/>
            <person name="Yukphan P."/>
        </authorList>
    </citation>
    <scope>NUCLEOTIDE SEQUENCE</scope>
    <source>
        <strain evidence="7">TBRC 10068</strain>
    </source>
</reference>
<evidence type="ECO:0000313" key="8">
    <source>
        <dbReference type="Proteomes" id="UP001431775"/>
    </source>
</evidence>
<dbReference type="EC" id="3.2.1.21" evidence="2"/>
<dbReference type="EMBL" id="JASBAN010000001">
    <property type="protein sequence ID" value="MDI2111702.1"/>
    <property type="molecule type" value="Genomic_DNA"/>
</dbReference>
<evidence type="ECO:0000256" key="4">
    <source>
        <dbReference type="ARBA" id="ARBA00023295"/>
    </source>
</evidence>
<dbReference type="RefSeq" id="WP_281461394.1">
    <property type="nucleotide sequence ID" value="NZ_JASBAN010000001.1"/>
</dbReference>
<dbReference type="PRINTS" id="PR00131">
    <property type="entry name" value="GLHYDRLASE1"/>
</dbReference>
<dbReference type="PANTHER" id="PTHR10353:SF36">
    <property type="entry name" value="LP05116P"/>
    <property type="match status" value="1"/>
</dbReference>
<proteinExistence type="inferred from homology"/>
<dbReference type="PANTHER" id="PTHR10353">
    <property type="entry name" value="GLYCOSYL HYDROLASE"/>
    <property type="match status" value="1"/>
</dbReference>
<protein>
    <recommendedName>
        <fullName evidence="2">beta-glucosidase</fullName>
        <ecNumber evidence="2">3.2.1.21</ecNumber>
    </recommendedName>
</protein>
<evidence type="ECO:0000256" key="2">
    <source>
        <dbReference type="ARBA" id="ARBA00012744"/>
    </source>
</evidence>
<dbReference type="PROSITE" id="PS00572">
    <property type="entry name" value="GLYCOSYL_HYDROL_F1_1"/>
    <property type="match status" value="1"/>
</dbReference>
<dbReference type="InterPro" id="IPR001360">
    <property type="entry name" value="Glyco_hydro_1"/>
</dbReference>
<comment type="caution">
    <text evidence="7">The sequence shown here is derived from an EMBL/GenBank/DDBJ whole genome shotgun (WGS) entry which is preliminary data.</text>
</comment>